<evidence type="ECO:0000256" key="8">
    <source>
        <dbReference type="ARBA" id="ARBA00022989"/>
    </source>
</evidence>
<dbReference type="AlphaFoldDB" id="A0A9W7B5C9"/>
<evidence type="ECO:0000256" key="5">
    <source>
        <dbReference type="ARBA" id="ARBA00022692"/>
    </source>
</evidence>
<evidence type="ECO:0000313" key="12">
    <source>
        <dbReference type="Proteomes" id="UP001165160"/>
    </source>
</evidence>
<evidence type="ECO:0000256" key="3">
    <source>
        <dbReference type="ARBA" id="ARBA00022448"/>
    </source>
</evidence>
<comment type="caution">
    <text evidence="11">The sequence shown here is derived from an EMBL/GenBank/DDBJ whole genome shotgun (WGS) entry which is preliminary data.</text>
</comment>
<protein>
    <submittedName>
        <fullName evidence="11">Uncharacterized protein</fullName>
    </submittedName>
</protein>
<reference evidence="12" key="1">
    <citation type="journal article" date="2023" name="Commun. Biol.">
        <title>Genome analysis of Parmales, the sister group of diatoms, reveals the evolutionary specialization of diatoms from phago-mixotrophs to photoautotrophs.</title>
        <authorList>
            <person name="Ban H."/>
            <person name="Sato S."/>
            <person name="Yoshikawa S."/>
            <person name="Yamada K."/>
            <person name="Nakamura Y."/>
            <person name="Ichinomiya M."/>
            <person name="Sato N."/>
            <person name="Blanc-Mathieu R."/>
            <person name="Endo H."/>
            <person name="Kuwata A."/>
            <person name="Ogata H."/>
        </authorList>
    </citation>
    <scope>NUCLEOTIDE SEQUENCE [LARGE SCALE GENOMIC DNA]</scope>
    <source>
        <strain evidence="12">NIES 3699</strain>
    </source>
</reference>
<keyword evidence="5" id="KW-0812">Transmembrane</keyword>
<dbReference type="GO" id="GO:0005743">
    <property type="term" value="C:mitochondrial inner membrane"/>
    <property type="evidence" value="ECO:0007669"/>
    <property type="project" value="UniProtKB-SubCell"/>
</dbReference>
<proteinExistence type="inferred from homology"/>
<keyword evidence="9" id="KW-0496">Mitochondrion</keyword>
<dbReference type="PANTHER" id="PTHR12980:SF0">
    <property type="entry name" value="CYTOCHROME B-C1 COMPLEX SUBUNIT 9"/>
    <property type="match status" value="1"/>
</dbReference>
<evidence type="ECO:0000313" key="11">
    <source>
        <dbReference type="EMBL" id="GMH84404.1"/>
    </source>
</evidence>
<dbReference type="EMBL" id="BRXX01000037">
    <property type="protein sequence ID" value="GMH84404.1"/>
    <property type="molecule type" value="Genomic_DNA"/>
</dbReference>
<keyword evidence="10" id="KW-0472">Membrane</keyword>
<dbReference type="InterPro" id="IPR008027">
    <property type="entry name" value="QCR9"/>
</dbReference>
<keyword evidence="8" id="KW-1133">Transmembrane helix</keyword>
<keyword evidence="4" id="KW-0679">Respiratory chain</keyword>
<evidence type="ECO:0000256" key="9">
    <source>
        <dbReference type="ARBA" id="ARBA00023128"/>
    </source>
</evidence>
<gene>
    <name evidence="11" type="ORF">TrVE_jg5149</name>
</gene>
<accession>A0A9W7B5C9</accession>
<evidence type="ECO:0000256" key="4">
    <source>
        <dbReference type="ARBA" id="ARBA00022660"/>
    </source>
</evidence>
<dbReference type="InterPro" id="IPR036656">
    <property type="entry name" value="QCR9_sf"/>
</dbReference>
<evidence type="ECO:0000256" key="6">
    <source>
        <dbReference type="ARBA" id="ARBA00022792"/>
    </source>
</evidence>
<comment type="subcellular location">
    <subcellularLocation>
        <location evidence="1">Mitochondrion inner membrane</location>
        <topology evidence="1">Single-pass membrane protein</topology>
    </subcellularLocation>
</comment>
<dbReference type="Proteomes" id="UP001165160">
    <property type="component" value="Unassembled WGS sequence"/>
</dbReference>
<keyword evidence="6" id="KW-0999">Mitochondrion inner membrane</keyword>
<name>A0A9W7B5C9_9STRA</name>
<dbReference type="Gene3D" id="1.20.5.260">
    <property type="entry name" value="Cytochrome b-c1 complex subunit 9"/>
    <property type="match status" value="1"/>
</dbReference>
<keyword evidence="12" id="KW-1185">Reference proteome</keyword>
<dbReference type="SUPFAM" id="SSF81514">
    <property type="entry name" value="Subunit X (non-heme 7 kDa protein) of cytochrome bc1 complex (Ubiquinol-cytochrome c reductase)"/>
    <property type="match status" value="1"/>
</dbReference>
<sequence>MLFARSARLASRTATIGMQRRQMTIIPQGALQFFYNNIAKSNITYIGFIVSGIIVSETMFGGVTDGIWNAKNKGKTYETIDWSVFKEDDDDEEEEDDDDE</sequence>
<evidence type="ECO:0000256" key="2">
    <source>
        <dbReference type="ARBA" id="ARBA00007856"/>
    </source>
</evidence>
<comment type="similarity">
    <text evidence="2">Belongs to the UQCR10/QCR9 family.</text>
</comment>
<dbReference type="GO" id="GO:0045275">
    <property type="term" value="C:respiratory chain complex III"/>
    <property type="evidence" value="ECO:0007669"/>
    <property type="project" value="InterPro"/>
</dbReference>
<keyword evidence="7" id="KW-0249">Electron transport</keyword>
<evidence type="ECO:0000256" key="7">
    <source>
        <dbReference type="ARBA" id="ARBA00022982"/>
    </source>
</evidence>
<evidence type="ECO:0000256" key="10">
    <source>
        <dbReference type="ARBA" id="ARBA00023136"/>
    </source>
</evidence>
<dbReference type="PANTHER" id="PTHR12980">
    <property type="entry name" value="UBIQUINOL-CYTOCHROME C REDUCTASE COMPLEX, SUBUNIT X"/>
    <property type="match status" value="1"/>
</dbReference>
<dbReference type="GO" id="GO:0006122">
    <property type="term" value="P:mitochondrial electron transport, ubiquinol to cytochrome c"/>
    <property type="evidence" value="ECO:0007669"/>
    <property type="project" value="InterPro"/>
</dbReference>
<evidence type="ECO:0000256" key="1">
    <source>
        <dbReference type="ARBA" id="ARBA00004434"/>
    </source>
</evidence>
<dbReference type="Pfam" id="PF05365">
    <property type="entry name" value="UCR_UQCRX_QCR9"/>
    <property type="match status" value="1"/>
</dbReference>
<keyword evidence="3" id="KW-0813">Transport</keyword>
<organism evidence="11 12">
    <name type="scientific">Triparma verrucosa</name>
    <dbReference type="NCBI Taxonomy" id="1606542"/>
    <lineage>
        <taxon>Eukaryota</taxon>
        <taxon>Sar</taxon>
        <taxon>Stramenopiles</taxon>
        <taxon>Ochrophyta</taxon>
        <taxon>Bolidophyceae</taxon>
        <taxon>Parmales</taxon>
        <taxon>Triparmaceae</taxon>
        <taxon>Triparma</taxon>
    </lineage>
</organism>